<organism evidence="1 2">
    <name type="scientific">Fictibacillus barbaricus</name>
    <dbReference type="NCBI Taxonomy" id="182136"/>
    <lineage>
        <taxon>Bacteria</taxon>
        <taxon>Bacillati</taxon>
        <taxon>Bacillota</taxon>
        <taxon>Bacilli</taxon>
        <taxon>Bacillales</taxon>
        <taxon>Fictibacillaceae</taxon>
        <taxon>Fictibacillus</taxon>
    </lineage>
</organism>
<name>A0ABS2ZH38_9BACL</name>
<dbReference type="Pfam" id="PF00756">
    <property type="entry name" value="Esterase"/>
    <property type="match status" value="1"/>
</dbReference>
<gene>
    <name evidence="1" type="ORF">JYA64_15150</name>
</gene>
<reference evidence="1 2" key="1">
    <citation type="submission" date="2021-01" db="EMBL/GenBank/DDBJ databases">
        <title>Genome Sequencing of Type Strains.</title>
        <authorList>
            <person name="Lemaire J.F."/>
            <person name="Inderbitzin P."/>
            <person name="Collins S.B."/>
            <person name="Wespe N."/>
            <person name="Knight-Connoni V."/>
        </authorList>
    </citation>
    <scope>NUCLEOTIDE SEQUENCE [LARGE SCALE GENOMIC DNA]</scope>
    <source>
        <strain evidence="1 2">DSM 14730</strain>
    </source>
</reference>
<evidence type="ECO:0000313" key="1">
    <source>
        <dbReference type="EMBL" id="MBN3546643.1"/>
    </source>
</evidence>
<dbReference type="PANTHER" id="PTHR48098:SF3">
    <property type="entry name" value="IRON(III) ENTEROBACTIN ESTERASE"/>
    <property type="match status" value="1"/>
</dbReference>
<dbReference type="PANTHER" id="PTHR48098">
    <property type="entry name" value="ENTEROCHELIN ESTERASE-RELATED"/>
    <property type="match status" value="1"/>
</dbReference>
<dbReference type="InterPro" id="IPR050583">
    <property type="entry name" value="Mycobacterial_A85_antigen"/>
</dbReference>
<comment type="caution">
    <text evidence="1">The sequence shown here is derived from an EMBL/GenBank/DDBJ whole genome shotgun (WGS) entry which is preliminary data.</text>
</comment>
<protein>
    <recommendedName>
        <fullName evidence="3">Esterase</fullName>
    </recommendedName>
</protein>
<keyword evidence="2" id="KW-1185">Reference proteome</keyword>
<accession>A0ABS2ZH38</accession>
<dbReference type="InterPro" id="IPR029058">
    <property type="entry name" value="AB_hydrolase_fold"/>
</dbReference>
<dbReference type="Gene3D" id="3.40.50.1820">
    <property type="entry name" value="alpha/beta hydrolase"/>
    <property type="match status" value="1"/>
</dbReference>
<evidence type="ECO:0000313" key="2">
    <source>
        <dbReference type="Proteomes" id="UP001319060"/>
    </source>
</evidence>
<evidence type="ECO:0008006" key="3">
    <source>
        <dbReference type="Google" id="ProtNLM"/>
    </source>
</evidence>
<proteinExistence type="predicted"/>
<sequence>MISYKNINALESAKLKRRMKVKLYFYEVQQSTQVDVLFVQDGEDYEELGKIRESMKHHVNNQTISENLLLVLVHPGDSYQRWNFYHPNGKEHIQYKEFFSQELFTYVENWLSNKKLHIRKLGTIGDSLGAVISTYLVAEVQKPWTHLLLQSAAYEKHMETLLEISIFPSNLQIYQVVGKKEVAFNSPITGNTLYILNENRTFHQRFKQLGIRVAYHEEEEDHLWDFWRRDLPRALSFFLNN</sequence>
<dbReference type="SUPFAM" id="SSF53474">
    <property type="entry name" value="alpha/beta-Hydrolases"/>
    <property type="match status" value="1"/>
</dbReference>
<dbReference type="Proteomes" id="UP001319060">
    <property type="component" value="Unassembled WGS sequence"/>
</dbReference>
<dbReference type="EMBL" id="JAFHKS010000044">
    <property type="protein sequence ID" value="MBN3546643.1"/>
    <property type="molecule type" value="Genomic_DNA"/>
</dbReference>
<dbReference type="InterPro" id="IPR000801">
    <property type="entry name" value="Esterase-like"/>
</dbReference>
<dbReference type="RefSeq" id="WP_188400950.1">
    <property type="nucleotide sequence ID" value="NZ_BMCE01000001.1"/>
</dbReference>